<dbReference type="EMBL" id="JAVDTT010000002">
    <property type="protein sequence ID" value="MDR6841304.1"/>
    <property type="molecule type" value="Genomic_DNA"/>
</dbReference>
<dbReference type="Pfam" id="PF16220">
    <property type="entry name" value="DUF4880"/>
    <property type="match status" value="1"/>
</dbReference>
<dbReference type="RefSeq" id="WP_310091935.1">
    <property type="nucleotide sequence ID" value="NZ_JAVDTT010000002.1"/>
</dbReference>
<accession>A0ABU1RR95</accession>
<evidence type="ECO:0000313" key="5">
    <source>
        <dbReference type="Proteomes" id="UP001254759"/>
    </source>
</evidence>
<sequence>MHTNPQTIDAEVSTAARRWLARLHGHDCTEFERAAFRRWYEAEPAHATTYDELLDIWQRSTAVHSHDDAAFAAALREARQPPWSRRLSNWMPQMAAAAAIVVVVAGLFLYLAPGDSPQVRYATVMGEQSTIALEDGSQLVLDTGTEVEVQYGRRERNLTLMHGQAEFQVQHDPARPFVVHVGHGTVTATGTRFQVRAEQGVSAVTLLEGQVVVAAQPAPSGLSGATATLAPGERVTFESDGRLSPRQSLREADMTRLRAWTGGQLVIRDWPLEKVLAELNRYSAIQLELGDPALRDLPISGRFKTSDPQTFAQSLEYGWPIRAERPTDDRIVLRRR</sequence>
<feature type="domain" description="FecR N-terminal" evidence="3">
    <location>
        <begin position="15"/>
        <end position="53"/>
    </location>
</feature>
<protein>
    <submittedName>
        <fullName evidence="4">Transmembrane sensor</fullName>
    </submittedName>
</protein>
<evidence type="ECO:0000259" key="2">
    <source>
        <dbReference type="Pfam" id="PF04773"/>
    </source>
</evidence>
<organism evidence="4 5">
    <name type="scientific">Pseudoxanthomonas sacheonensis</name>
    <dbReference type="NCBI Taxonomy" id="443615"/>
    <lineage>
        <taxon>Bacteria</taxon>
        <taxon>Pseudomonadati</taxon>
        <taxon>Pseudomonadota</taxon>
        <taxon>Gammaproteobacteria</taxon>
        <taxon>Lysobacterales</taxon>
        <taxon>Lysobacteraceae</taxon>
        <taxon>Pseudoxanthomonas</taxon>
    </lineage>
</organism>
<dbReference type="Gene3D" id="2.60.120.1440">
    <property type="match status" value="1"/>
</dbReference>
<dbReference type="PANTHER" id="PTHR30273">
    <property type="entry name" value="PERIPLASMIC SIGNAL SENSOR AND SIGMA FACTOR ACTIVATOR FECR-RELATED"/>
    <property type="match status" value="1"/>
</dbReference>
<keyword evidence="5" id="KW-1185">Reference proteome</keyword>
<dbReference type="PIRSF" id="PIRSF018266">
    <property type="entry name" value="FecR"/>
    <property type="match status" value="1"/>
</dbReference>
<gene>
    <name evidence="4" type="ORF">J2W94_001589</name>
</gene>
<evidence type="ECO:0000256" key="1">
    <source>
        <dbReference type="SAM" id="Phobius"/>
    </source>
</evidence>
<feature type="domain" description="FecR protein" evidence="2">
    <location>
        <begin position="120"/>
        <end position="211"/>
    </location>
</feature>
<evidence type="ECO:0000259" key="3">
    <source>
        <dbReference type="Pfam" id="PF16220"/>
    </source>
</evidence>
<dbReference type="InterPro" id="IPR006860">
    <property type="entry name" value="FecR"/>
</dbReference>
<keyword evidence="1 4" id="KW-0812">Transmembrane</keyword>
<name>A0ABU1RR95_9GAMM</name>
<evidence type="ECO:0000313" key="4">
    <source>
        <dbReference type="EMBL" id="MDR6841304.1"/>
    </source>
</evidence>
<dbReference type="Proteomes" id="UP001254759">
    <property type="component" value="Unassembled WGS sequence"/>
</dbReference>
<dbReference type="InterPro" id="IPR032623">
    <property type="entry name" value="FecR_N"/>
</dbReference>
<dbReference type="PANTHER" id="PTHR30273:SF2">
    <property type="entry name" value="PROTEIN FECR"/>
    <property type="match status" value="1"/>
</dbReference>
<keyword evidence="1" id="KW-0472">Membrane</keyword>
<proteinExistence type="predicted"/>
<dbReference type="Pfam" id="PF04773">
    <property type="entry name" value="FecR"/>
    <property type="match status" value="1"/>
</dbReference>
<reference evidence="4 5" key="1">
    <citation type="submission" date="2023-07" db="EMBL/GenBank/DDBJ databases">
        <title>Sorghum-associated microbial communities from plants grown in Nebraska, USA.</title>
        <authorList>
            <person name="Schachtman D."/>
        </authorList>
    </citation>
    <scope>NUCLEOTIDE SEQUENCE [LARGE SCALE GENOMIC DNA]</scope>
    <source>
        <strain evidence="4 5">BE107</strain>
    </source>
</reference>
<dbReference type="Gene3D" id="3.55.50.30">
    <property type="match status" value="1"/>
</dbReference>
<dbReference type="InterPro" id="IPR012373">
    <property type="entry name" value="Ferrdict_sens_TM"/>
</dbReference>
<feature type="transmembrane region" description="Helical" evidence="1">
    <location>
        <begin position="94"/>
        <end position="112"/>
    </location>
</feature>
<comment type="caution">
    <text evidence="4">The sequence shown here is derived from an EMBL/GenBank/DDBJ whole genome shotgun (WGS) entry which is preliminary data.</text>
</comment>
<keyword evidence="1" id="KW-1133">Transmembrane helix</keyword>